<dbReference type="OrthoDB" id="1098796at2759"/>
<evidence type="ECO:0000313" key="2">
    <source>
        <dbReference type="Proteomes" id="UP000230069"/>
    </source>
</evidence>
<dbReference type="InParanoid" id="A0A2G5D878"/>
<dbReference type="Proteomes" id="UP000230069">
    <property type="component" value="Unassembled WGS sequence"/>
</dbReference>
<dbReference type="GO" id="GO:0010112">
    <property type="term" value="P:regulation of systemic acquired resistance"/>
    <property type="evidence" value="ECO:0007669"/>
    <property type="project" value="InterPro"/>
</dbReference>
<dbReference type="PANTHER" id="PTHR35735:SF8">
    <property type="entry name" value="PROTEIN NIM1-INTERACTING 2"/>
    <property type="match status" value="1"/>
</dbReference>
<dbReference type="EMBL" id="KZ305043">
    <property type="protein sequence ID" value="PIA39714.1"/>
    <property type="molecule type" value="Genomic_DNA"/>
</dbReference>
<organism evidence="1 2">
    <name type="scientific">Aquilegia coerulea</name>
    <name type="common">Rocky mountain columbine</name>
    <dbReference type="NCBI Taxonomy" id="218851"/>
    <lineage>
        <taxon>Eukaryota</taxon>
        <taxon>Viridiplantae</taxon>
        <taxon>Streptophyta</taxon>
        <taxon>Embryophyta</taxon>
        <taxon>Tracheophyta</taxon>
        <taxon>Spermatophyta</taxon>
        <taxon>Magnoliopsida</taxon>
        <taxon>Ranunculales</taxon>
        <taxon>Ranunculaceae</taxon>
        <taxon>Thalictroideae</taxon>
        <taxon>Aquilegia</taxon>
    </lineage>
</organism>
<keyword evidence="2" id="KW-1185">Reference proteome</keyword>
<protein>
    <submittedName>
        <fullName evidence="1">Uncharacterized protein</fullName>
    </submittedName>
</protein>
<evidence type="ECO:0000313" key="1">
    <source>
        <dbReference type="EMBL" id="PIA39714.1"/>
    </source>
</evidence>
<reference evidence="1 2" key="1">
    <citation type="submission" date="2017-09" db="EMBL/GenBank/DDBJ databases">
        <title>WGS assembly of Aquilegia coerulea Goldsmith.</title>
        <authorList>
            <person name="Hodges S."/>
            <person name="Kramer E."/>
            <person name="Nordborg M."/>
            <person name="Tomkins J."/>
            <person name="Borevitz J."/>
            <person name="Derieg N."/>
            <person name="Yan J."/>
            <person name="Mihaltcheva S."/>
            <person name="Hayes R.D."/>
            <person name="Rokhsar D."/>
        </authorList>
    </citation>
    <scope>NUCLEOTIDE SEQUENCE [LARGE SCALE GENOMIC DNA]</scope>
    <source>
        <strain evidence="2">cv. Goldsmith</strain>
    </source>
</reference>
<sequence>MDSEKRKRKAVGAIDDERRTKQLETNEDIEDEVEEFFSILRRFHTAVKYFKNENSKESKFKQKNLKFEVEDLEEISRVKNQGKREKAVEENLPLDLNIDPNIDTNST</sequence>
<dbReference type="InterPro" id="IPR034577">
    <property type="entry name" value="NIMIN-2"/>
</dbReference>
<gene>
    <name evidence="1" type="ORF">AQUCO_02600278v1</name>
</gene>
<dbReference type="PANTHER" id="PTHR35735">
    <property type="entry name" value="PROTEIN NIM1-INTERACTING 2"/>
    <property type="match status" value="1"/>
</dbReference>
<dbReference type="AlphaFoldDB" id="A0A2G5D878"/>
<proteinExistence type="predicted"/>
<name>A0A2G5D878_AQUCA</name>
<accession>A0A2G5D878</accession>